<dbReference type="KEGG" id="bvi:Bcep1808_7547"/>
<evidence type="ECO:0000313" key="1">
    <source>
        <dbReference type="EMBL" id="ABO60422.1"/>
    </source>
</evidence>
<dbReference type="AlphaFoldDB" id="A4JVW9"/>
<organism evidence="1 2">
    <name type="scientific">Burkholderia vietnamiensis (strain G4 / LMG 22486)</name>
    <name type="common">Burkholderia cepacia (strain R1808)</name>
    <dbReference type="NCBI Taxonomy" id="269482"/>
    <lineage>
        <taxon>Bacteria</taxon>
        <taxon>Pseudomonadati</taxon>
        <taxon>Pseudomonadota</taxon>
        <taxon>Betaproteobacteria</taxon>
        <taxon>Burkholderiales</taxon>
        <taxon>Burkholderiaceae</taxon>
        <taxon>Burkholderia</taxon>
        <taxon>Burkholderia cepacia complex</taxon>
    </lineage>
</organism>
<protein>
    <submittedName>
        <fullName evidence="1">Uncharacterized protein</fullName>
    </submittedName>
</protein>
<gene>
    <name evidence="1" type="ordered locus">Bcep1808_7547</name>
</gene>
<keyword evidence="1" id="KW-0614">Plasmid</keyword>
<name>A4JVW9_BURVG</name>
<dbReference type="EMBL" id="CP000619">
    <property type="protein sequence ID" value="ABO60422.1"/>
    <property type="molecule type" value="Genomic_DNA"/>
</dbReference>
<geneLocation type="plasmid" evidence="1 2">
    <name>pBVIE03</name>
</geneLocation>
<dbReference type="Proteomes" id="UP000002287">
    <property type="component" value="Plasmid pBVIE03"/>
</dbReference>
<reference evidence="1 2" key="1">
    <citation type="submission" date="2007-03" db="EMBL/GenBank/DDBJ databases">
        <title>Complete sequence of plasmid pBVIE03 of Burkholderia vietnamiensis G4.</title>
        <authorList>
            <consortium name="US DOE Joint Genome Institute"/>
            <person name="Copeland A."/>
            <person name="Lucas S."/>
            <person name="Lapidus A."/>
            <person name="Barry K."/>
            <person name="Detter J.C."/>
            <person name="Glavina del Rio T."/>
            <person name="Hammon N."/>
            <person name="Israni S."/>
            <person name="Dalin E."/>
            <person name="Tice H."/>
            <person name="Pitluck S."/>
            <person name="Chain P."/>
            <person name="Malfatti S."/>
            <person name="Shin M."/>
            <person name="Vergez L."/>
            <person name="Schmutz J."/>
            <person name="Larimer F."/>
            <person name="Land M."/>
            <person name="Hauser L."/>
            <person name="Kyrpides N."/>
            <person name="Tiedje J."/>
            <person name="Richardson P."/>
        </authorList>
    </citation>
    <scope>NUCLEOTIDE SEQUENCE [LARGE SCALE GENOMIC DNA]</scope>
    <source>
        <strain evidence="2">G4 / LMG 22486</strain>
        <plasmid evidence="1 2">pBVIE03</plasmid>
    </source>
</reference>
<dbReference type="HOGENOM" id="CLU_2380726_0_0_4"/>
<proteinExistence type="predicted"/>
<accession>A4JVW9</accession>
<evidence type="ECO:0000313" key="2">
    <source>
        <dbReference type="Proteomes" id="UP000002287"/>
    </source>
</evidence>
<sequence>MPQIAAFVESLADAFGREYIEDLVRRGQQGEPTFFASENGIEVGTRSPNPVTVWRCDLKALRDRHGCGGCDGSCIGTQQRCKRQNSV</sequence>